<feature type="coiled-coil region" evidence="1">
    <location>
        <begin position="81"/>
        <end position="108"/>
    </location>
</feature>
<dbReference type="SUPFAM" id="SSF57603">
    <property type="entry name" value="FnI-like domain"/>
    <property type="match status" value="1"/>
</dbReference>
<evidence type="ECO:0000313" key="4">
    <source>
        <dbReference type="Proteomes" id="UP001623348"/>
    </source>
</evidence>
<dbReference type="PROSITE" id="PS01208">
    <property type="entry name" value="VWFC_1"/>
    <property type="match status" value="1"/>
</dbReference>
<dbReference type="PROSITE" id="PS50184">
    <property type="entry name" value="VWFC_2"/>
    <property type="match status" value="1"/>
</dbReference>
<dbReference type="Proteomes" id="UP001623348">
    <property type="component" value="Unassembled WGS sequence"/>
</dbReference>
<feature type="domain" description="VWFC" evidence="2">
    <location>
        <begin position="105"/>
        <end position="163"/>
    </location>
</feature>
<proteinExistence type="predicted"/>
<accession>A0ABC9WL11</accession>
<evidence type="ECO:0000259" key="2">
    <source>
        <dbReference type="PROSITE" id="PS50184"/>
    </source>
</evidence>
<reference evidence="3 4" key="1">
    <citation type="submission" date="2024-06" db="EMBL/GenBank/DDBJ databases">
        <title>The draft genome of Grus japonensis, version 3.</title>
        <authorList>
            <person name="Nabeshima K."/>
            <person name="Suzuki S."/>
            <person name="Onuma M."/>
        </authorList>
    </citation>
    <scope>NUCLEOTIDE SEQUENCE [LARGE SCALE GENOMIC DNA]</scope>
    <source>
        <strain evidence="3 4">451A</strain>
    </source>
</reference>
<dbReference type="PANTHER" id="PTHR46439">
    <property type="entry name" value="CYSTEINE-RICH MOTOR NEURON 1 PROTEIN"/>
    <property type="match status" value="1"/>
</dbReference>
<keyword evidence="1" id="KW-0175">Coiled coil</keyword>
<dbReference type="EMBL" id="BAAFJT010000003">
    <property type="protein sequence ID" value="GAB0185762.1"/>
    <property type="molecule type" value="Genomic_DNA"/>
</dbReference>
<keyword evidence="4" id="KW-1185">Reference proteome</keyword>
<gene>
    <name evidence="3" type="ORF">GRJ2_001041500</name>
</gene>
<evidence type="ECO:0000313" key="3">
    <source>
        <dbReference type="EMBL" id="GAB0185762.1"/>
    </source>
</evidence>
<dbReference type="InterPro" id="IPR052624">
    <property type="entry name" value="CRIM1"/>
</dbReference>
<dbReference type="InterPro" id="IPR001007">
    <property type="entry name" value="VWF_dom"/>
</dbReference>
<organism evidence="3 4">
    <name type="scientific">Grus japonensis</name>
    <name type="common">Japanese crane</name>
    <name type="synonym">Red-crowned crane</name>
    <dbReference type="NCBI Taxonomy" id="30415"/>
    <lineage>
        <taxon>Eukaryota</taxon>
        <taxon>Metazoa</taxon>
        <taxon>Chordata</taxon>
        <taxon>Craniata</taxon>
        <taxon>Vertebrata</taxon>
        <taxon>Euteleostomi</taxon>
        <taxon>Archelosauria</taxon>
        <taxon>Archosauria</taxon>
        <taxon>Dinosauria</taxon>
        <taxon>Saurischia</taxon>
        <taxon>Theropoda</taxon>
        <taxon>Coelurosauria</taxon>
        <taxon>Aves</taxon>
        <taxon>Neognathae</taxon>
        <taxon>Neoaves</taxon>
        <taxon>Gruiformes</taxon>
        <taxon>Gruidae</taxon>
        <taxon>Grus</taxon>
    </lineage>
</organism>
<evidence type="ECO:0000256" key="1">
    <source>
        <dbReference type="SAM" id="Coils"/>
    </source>
</evidence>
<name>A0ABC9WL11_GRUJA</name>
<dbReference type="Pfam" id="PF23334">
    <property type="entry name" value="VWC2L_2nd"/>
    <property type="match status" value="1"/>
</dbReference>
<dbReference type="SMART" id="SM00214">
    <property type="entry name" value="VWC"/>
    <property type="match status" value="1"/>
</dbReference>
<sequence>MSIDCKGNMDCRTRGQFNAFSYHFRGRRSLDYSFQEDKPLKKMKMSKTVSSVKQSKYFRNATSASNENRNMPAVNDFKEFVLEMQKTISSLRNQIKKLESRLSKSDCTDEKGKSYSSNETWKRDPCTVCECKVGQITCFVESCPPADCEAPVKVQGDCCPVCLKQNINKKKP</sequence>
<comment type="caution">
    <text evidence="3">The sequence shown here is derived from an EMBL/GenBank/DDBJ whole genome shotgun (WGS) entry which is preliminary data.</text>
</comment>
<protein>
    <submittedName>
        <fullName evidence="3">Peroxidasin</fullName>
    </submittedName>
</protein>
<dbReference type="AlphaFoldDB" id="A0ABC9WL11"/>
<dbReference type="Gene3D" id="6.20.200.20">
    <property type="match status" value="1"/>
</dbReference>